<accession>A0A2N5VAW8</accession>
<sequence length="167" mass="17915">MKFVLFAIYMGTFAFKVAGGPHSFTKRSNYPNSSMKSLQCPNSNEFELSCLMIDSQSWPKNDIECGQTVHLNALQTIASAITRETNPAESKTAAPPPGLRPACNGKPIYQITHGNIVTYYTLDVSCKCQKDAEPNCSGATTQSAAACNFATIGYCGISVNNNPVCSA</sequence>
<organism evidence="3 4">
    <name type="scientific">Puccinia coronata f. sp. avenae</name>
    <dbReference type="NCBI Taxonomy" id="200324"/>
    <lineage>
        <taxon>Eukaryota</taxon>
        <taxon>Fungi</taxon>
        <taxon>Dikarya</taxon>
        <taxon>Basidiomycota</taxon>
        <taxon>Pucciniomycotina</taxon>
        <taxon>Pucciniomycetes</taxon>
        <taxon>Pucciniales</taxon>
        <taxon>Pucciniaceae</taxon>
        <taxon>Puccinia</taxon>
    </lineage>
</organism>
<dbReference type="Proteomes" id="UP000235392">
    <property type="component" value="Unassembled WGS sequence"/>
</dbReference>
<evidence type="ECO:0000313" key="2">
    <source>
        <dbReference type="EMBL" id="PLW23562.1"/>
    </source>
</evidence>
<protein>
    <recommendedName>
        <fullName evidence="5">Secreted protein</fullName>
    </recommendedName>
</protein>
<proteinExistence type="predicted"/>
<evidence type="ECO:0000313" key="4">
    <source>
        <dbReference type="Proteomes" id="UP000235392"/>
    </source>
</evidence>
<dbReference type="EMBL" id="PGCI01000630">
    <property type="protein sequence ID" value="PLW23562.1"/>
    <property type="molecule type" value="Genomic_DNA"/>
</dbReference>
<comment type="caution">
    <text evidence="3">The sequence shown here is derived from an EMBL/GenBank/DDBJ whole genome shotgun (WGS) entry which is preliminary data.</text>
</comment>
<feature type="signal peptide" evidence="1">
    <location>
        <begin position="1"/>
        <end position="19"/>
    </location>
</feature>
<dbReference type="EMBL" id="PGCI01000033">
    <property type="protein sequence ID" value="PLW47159.1"/>
    <property type="molecule type" value="Genomic_DNA"/>
</dbReference>
<keyword evidence="1" id="KW-0732">Signal</keyword>
<feature type="chain" id="PRO_5014563750" description="Secreted protein" evidence="1">
    <location>
        <begin position="20"/>
        <end position="167"/>
    </location>
</feature>
<gene>
    <name evidence="3" type="ORF">PCASD_02334</name>
    <name evidence="2" type="ORF">PCASD_09108</name>
</gene>
<evidence type="ECO:0000256" key="1">
    <source>
        <dbReference type="SAM" id="SignalP"/>
    </source>
</evidence>
<evidence type="ECO:0000313" key="3">
    <source>
        <dbReference type="EMBL" id="PLW47159.1"/>
    </source>
</evidence>
<dbReference type="AlphaFoldDB" id="A0A2N5VAW8"/>
<reference evidence="3 4" key="1">
    <citation type="submission" date="2017-11" db="EMBL/GenBank/DDBJ databases">
        <title>De novo assembly and phasing of dikaryotic genomes from two isolates of Puccinia coronata f. sp. avenae, the causal agent of oat crown rust.</title>
        <authorList>
            <person name="Miller M.E."/>
            <person name="Zhang Y."/>
            <person name="Omidvar V."/>
            <person name="Sperschneider J."/>
            <person name="Schwessinger B."/>
            <person name="Raley C."/>
            <person name="Palmer J.M."/>
            <person name="Garnica D."/>
            <person name="Upadhyaya N."/>
            <person name="Rathjen J."/>
            <person name="Taylor J.M."/>
            <person name="Park R.F."/>
            <person name="Dodds P.N."/>
            <person name="Hirsch C.D."/>
            <person name="Kianian S.F."/>
            <person name="Figueroa M."/>
        </authorList>
    </citation>
    <scope>NUCLEOTIDE SEQUENCE [LARGE SCALE GENOMIC DNA]</scope>
    <source>
        <strain evidence="3">12SD80</strain>
    </source>
</reference>
<evidence type="ECO:0008006" key="5">
    <source>
        <dbReference type="Google" id="ProtNLM"/>
    </source>
</evidence>
<name>A0A2N5VAW8_9BASI</name>